<evidence type="ECO:0000313" key="1">
    <source>
        <dbReference type="EMBL" id="KAI9921669.1"/>
    </source>
</evidence>
<accession>A0ACC0WS30</accession>
<evidence type="ECO:0000313" key="2">
    <source>
        <dbReference type="Proteomes" id="UP001163321"/>
    </source>
</evidence>
<protein>
    <submittedName>
        <fullName evidence="1">Uncharacterized protein</fullName>
    </submittedName>
</protein>
<sequence>MSYLVSCEPESFSETKWLCQYSLKVSSSIVDGFHTILMDLIYITLFLSAPSTTLHRHLRVDFMNENSIEGVGILREWLHLVDLKGCLHSPVQLLIKVIGLNEQLKEEETPIERK</sequence>
<dbReference type="Proteomes" id="UP001163321">
    <property type="component" value="Chromosome 1"/>
</dbReference>
<dbReference type="EMBL" id="CM047580">
    <property type="protein sequence ID" value="KAI9921669.1"/>
    <property type="molecule type" value="Genomic_DNA"/>
</dbReference>
<comment type="caution">
    <text evidence="1">The sequence shown here is derived from an EMBL/GenBank/DDBJ whole genome shotgun (WGS) entry which is preliminary data.</text>
</comment>
<organism evidence="1 2">
    <name type="scientific">Peronosclerospora sorghi</name>
    <dbReference type="NCBI Taxonomy" id="230839"/>
    <lineage>
        <taxon>Eukaryota</taxon>
        <taxon>Sar</taxon>
        <taxon>Stramenopiles</taxon>
        <taxon>Oomycota</taxon>
        <taxon>Peronosporomycetes</taxon>
        <taxon>Peronosporales</taxon>
        <taxon>Peronosporaceae</taxon>
        <taxon>Peronosclerospora</taxon>
    </lineage>
</organism>
<proteinExistence type="predicted"/>
<gene>
    <name evidence="1" type="ORF">PsorP6_002048</name>
</gene>
<keyword evidence="2" id="KW-1185">Reference proteome</keyword>
<name>A0ACC0WS30_9STRA</name>
<reference evidence="1 2" key="1">
    <citation type="journal article" date="2022" name="bioRxiv">
        <title>The genome of the oomycete Peronosclerospora sorghi, a cosmopolitan pathogen of maize and sorghum, is inflated with dispersed pseudogenes.</title>
        <authorList>
            <person name="Fletcher K."/>
            <person name="Martin F."/>
            <person name="Isakeit T."/>
            <person name="Cavanaugh K."/>
            <person name="Magill C."/>
            <person name="Michelmore R."/>
        </authorList>
    </citation>
    <scope>NUCLEOTIDE SEQUENCE [LARGE SCALE GENOMIC DNA]</scope>
    <source>
        <strain evidence="1">P6</strain>
    </source>
</reference>